<proteinExistence type="predicted"/>
<feature type="transmembrane region" description="Helical" evidence="1">
    <location>
        <begin position="12"/>
        <end position="37"/>
    </location>
</feature>
<evidence type="ECO:0000256" key="1">
    <source>
        <dbReference type="SAM" id="Phobius"/>
    </source>
</evidence>
<evidence type="ECO:0000313" key="2">
    <source>
        <dbReference type="EMBL" id="OOS25293.1"/>
    </source>
</evidence>
<dbReference type="Proteomes" id="UP000190683">
    <property type="component" value="Unassembled WGS sequence"/>
</dbReference>
<accession>A0A1T0CSG3</accession>
<keyword evidence="1" id="KW-1133">Transmembrane helix</keyword>
<name>A0A1T0CSG3_9GAMM</name>
<evidence type="ECO:0000313" key="3">
    <source>
        <dbReference type="Proteomes" id="UP000190683"/>
    </source>
</evidence>
<comment type="caution">
    <text evidence="2">The sequence shown here is derived from an EMBL/GenBank/DDBJ whole genome shotgun (WGS) entry which is preliminary data.</text>
</comment>
<reference evidence="2 3" key="1">
    <citation type="submission" date="2017-02" db="EMBL/GenBank/DDBJ databases">
        <title>Draft genome sequence of Moraxella porci CCUG 54912T type strain.</title>
        <authorList>
            <person name="Salva-Serra F."/>
            <person name="Engstrom-Jakobsson H."/>
            <person name="Thorell K."/>
            <person name="Jaen-Luchoro D."/>
            <person name="Gonzales-Siles L."/>
            <person name="Karlsson R."/>
            <person name="Yazdan S."/>
            <person name="Boulund F."/>
            <person name="Johnning A."/>
            <person name="Engstrand L."/>
            <person name="Kristiansson E."/>
            <person name="Moore E."/>
        </authorList>
    </citation>
    <scope>NUCLEOTIDE SEQUENCE [LARGE SCALE GENOMIC DNA]</scope>
    <source>
        <strain evidence="2 3">CCUG 54912</strain>
    </source>
</reference>
<gene>
    <name evidence="2" type="ORF">B0681_04500</name>
</gene>
<keyword evidence="1" id="KW-0812">Transmembrane</keyword>
<dbReference type="AlphaFoldDB" id="A0A1T0CSG3"/>
<keyword evidence="3" id="KW-1185">Reference proteome</keyword>
<dbReference type="STRING" id="573983.B0681_04500"/>
<protein>
    <submittedName>
        <fullName evidence="2">Uncharacterized protein</fullName>
    </submittedName>
</protein>
<keyword evidence="1" id="KW-0472">Membrane</keyword>
<sequence length="81" mass="10310">MQYLWHEKICNIYILFYKSLKFIIFLKLFIWIIFHFYDKNDQFMAKIRRIFGKKMRAYFKFCYKYSSDKSDQILTFKTFVR</sequence>
<dbReference type="EMBL" id="MUYV01000005">
    <property type="protein sequence ID" value="OOS25293.1"/>
    <property type="molecule type" value="Genomic_DNA"/>
</dbReference>
<organism evidence="2 3">
    <name type="scientific">Moraxella porci DSM 25326</name>
    <dbReference type="NCBI Taxonomy" id="573983"/>
    <lineage>
        <taxon>Bacteria</taxon>
        <taxon>Pseudomonadati</taxon>
        <taxon>Pseudomonadota</taxon>
        <taxon>Gammaproteobacteria</taxon>
        <taxon>Moraxellales</taxon>
        <taxon>Moraxellaceae</taxon>
        <taxon>Moraxella</taxon>
    </lineage>
</organism>